<evidence type="ECO:0000313" key="2">
    <source>
        <dbReference type="Proteomes" id="UP001501747"/>
    </source>
</evidence>
<sequence>MSVAEVAAAARAAVAELPLGLIDLAEDTVDAAATSWYRVTDGSPDSARDEVHALLENVKDDLRAVRRTLRALPERVETWIAGLGGHRLSETDRGKSPSHKEAGHLHPVERAAALDQARARLPAPVEPRGRATGAWVAPNGTVVTLTSGENSAWFDAATKHAHELELCPPYAPPLLARHIEIQFAMRMRALAATQPPGAPPPREMIAINREPCGIRKPGWLTCHAQLHRFLPPGAELVVVETNGTTHAYRGAQP</sequence>
<name>A0ABP7TZU5_9PSEU</name>
<dbReference type="EMBL" id="BAABAL010000024">
    <property type="protein sequence ID" value="GAA4033726.1"/>
    <property type="molecule type" value="Genomic_DNA"/>
</dbReference>
<proteinExistence type="predicted"/>
<comment type="caution">
    <text evidence="1">The sequence shown here is derived from an EMBL/GenBank/DDBJ whole genome shotgun (WGS) entry which is preliminary data.</text>
</comment>
<dbReference type="InterPro" id="IPR032724">
    <property type="entry name" value="SCP1.201-like"/>
</dbReference>
<dbReference type="RefSeq" id="WP_344884599.1">
    <property type="nucleotide sequence ID" value="NZ_BAABAL010000024.1"/>
</dbReference>
<reference evidence="2" key="1">
    <citation type="journal article" date="2019" name="Int. J. Syst. Evol. Microbiol.">
        <title>The Global Catalogue of Microorganisms (GCM) 10K type strain sequencing project: providing services to taxonomists for standard genome sequencing and annotation.</title>
        <authorList>
            <consortium name="The Broad Institute Genomics Platform"/>
            <consortium name="The Broad Institute Genome Sequencing Center for Infectious Disease"/>
            <person name="Wu L."/>
            <person name="Ma J."/>
        </authorList>
    </citation>
    <scope>NUCLEOTIDE SEQUENCE [LARGE SCALE GENOMIC DNA]</scope>
    <source>
        <strain evidence="2">JCM 17342</strain>
    </source>
</reference>
<protein>
    <recommendedName>
        <fullName evidence="3">Nucleic acid/nucleotide deaminase of polymorphic system toxin</fullName>
    </recommendedName>
</protein>
<dbReference type="Proteomes" id="UP001501747">
    <property type="component" value="Unassembled WGS sequence"/>
</dbReference>
<evidence type="ECO:0008006" key="3">
    <source>
        <dbReference type="Google" id="ProtNLM"/>
    </source>
</evidence>
<evidence type="ECO:0000313" key="1">
    <source>
        <dbReference type="EMBL" id="GAA4033726.1"/>
    </source>
</evidence>
<dbReference type="Pfam" id="PF14428">
    <property type="entry name" value="DddA-like"/>
    <property type="match status" value="1"/>
</dbReference>
<keyword evidence="2" id="KW-1185">Reference proteome</keyword>
<gene>
    <name evidence="1" type="ORF">GCM10022247_68460</name>
</gene>
<accession>A0ABP7TZU5</accession>
<organism evidence="1 2">
    <name type="scientific">Allokutzneria multivorans</name>
    <dbReference type="NCBI Taxonomy" id="1142134"/>
    <lineage>
        <taxon>Bacteria</taxon>
        <taxon>Bacillati</taxon>
        <taxon>Actinomycetota</taxon>
        <taxon>Actinomycetes</taxon>
        <taxon>Pseudonocardiales</taxon>
        <taxon>Pseudonocardiaceae</taxon>
        <taxon>Allokutzneria</taxon>
    </lineage>
</organism>